<dbReference type="Gene3D" id="3.40.50.410">
    <property type="entry name" value="von Willebrand factor, type A domain"/>
    <property type="match status" value="1"/>
</dbReference>
<dbReference type="Gene3D" id="3.40.50.1110">
    <property type="entry name" value="SGNH hydrolase"/>
    <property type="match status" value="1"/>
</dbReference>
<gene>
    <name evidence="4" type="ORF">RD149_19910</name>
</gene>
<feature type="signal peptide" evidence="2">
    <location>
        <begin position="1"/>
        <end position="36"/>
    </location>
</feature>
<dbReference type="InterPro" id="IPR002035">
    <property type="entry name" value="VWF_A"/>
</dbReference>
<evidence type="ECO:0000313" key="4">
    <source>
        <dbReference type="EMBL" id="MDS1116017.1"/>
    </source>
</evidence>
<dbReference type="InterPro" id="IPR036465">
    <property type="entry name" value="vWFA_dom_sf"/>
</dbReference>
<dbReference type="SMART" id="SM00327">
    <property type="entry name" value="VWA"/>
    <property type="match status" value="1"/>
</dbReference>
<evidence type="ECO:0000256" key="1">
    <source>
        <dbReference type="SAM" id="Phobius"/>
    </source>
</evidence>
<feature type="transmembrane region" description="Helical" evidence="1">
    <location>
        <begin position="799"/>
        <end position="820"/>
    </location>
</feature>
<dbReference type="SUPFAM" id="SSF52266">
    <property type="entry name" value="SGNH hydrolase"/>
    <property type="match status" value="1"/>
</dbReference>
<evidence type="ECO:0000313" key="5">
    <source>
        <dbReference type="Proteomes" id="UP001265083"/>
    </source>
</evidence>
<dbReference type="Pfam" id="PF13472">
    <property type="entry name" value="Lipase_GDSL_2"/>
    <property type="match status" value="1"/>
</dbReference>
<dbReference type="EMBL" id="JAVLUS010000019">
    <property type="protein sequence ID" value="MDS1116017.1"/>
    <property type="molecule type" value="Genomic_DNA"/>
</dbReference>
<dbReference type="Proteomes" id="UP001265083">
    <property type="component" value="Unassembled WGS sequence"/>
</dbReference>
<evidence type="ECO:0000259" key="3">
    <source>
        <dbReference type="PROSITE" id="PS50234"/>
    </source>
</evidence>
<proteinExistence type="predicted"/>
<keyword evidence="5" id="KW-1185">Reference proteome</keyword>
<accession>A0ABU2GX24</accession>
<dbReference type="PANTHER" id="PTHR37981">
    <property type="entry name" value="LIPASE 2"/>
    <property type="match status" value="1"/>
</dbReference>
<reference evidence="4 5" key="1">
    <citation type="submission" date="2023-08" db="EMBL/GenBank/DDBJ databases">
        <title>Bioegradation of LLDPE and BLDPE plastic by marine bacteria from coast plastic debris.</title>
        <authorList>
            <person name="Rong Z."/>
        </authorList>
    </citation>
    <scope>NUCLEOTIDE SEQUENCE [LARGE SCALE GENOMIC DNA]</scope>
    <source>
        <strain evidence="4 5">Z-2</strain>
    </source>
</reference>
<feature type="chain" id="PRO_5047140031" evidence="2">
    <location>
        <begin position="37"/>
        <end position="829"/>
    </location>
</feature>
<comment type="caution">
    <text evidence="4">The sequence shown here is derived from an EMBL/GenBank/DDBJ whole genome shotgun (WGS) entry which is preliminary data.</text>
</comment>
<feature type="domain" description="VWFA" evidence="3">
    <location>
        <begin position="50"/>
        <end position="231"/>
    </location>
</feature>
<keyword evidence="1" id="KW-1133">Transmembrane helix</keyword>
<keyword evidence="1" id="KW-0472">Membrane</keyword>
<dbReference type="PANTHER" id="PTHR37981:SF1">
    <property type="entry name" value="SGNH HYDROLASE-TYPE ESTERASE DOMAIN-CONTAINING PROTEIN"/>
    <property type="match status" value="1"/>
</dbReference>
<dbReference type="InterPro" id="IPR037460">
    <property type="entry name" value="SEST-like"/>
</dbReference>
<dbReference type="RefSeq" id="WP_310951877.1">
    <property type="nucleotide sequence ID" value="NZ_JAVLUS010000019.1"/>
</dbReference>
<name>A0ABU2GX24_9ACTN</name>
<dbReference type="PROSITE" id="PS50234">
    <property type="entry name" value="VWFA"/>
    <property type="match status" value="1"/>
</dbReference>
<dbReference type="InterPro" id="IPR013830">
    <property type="entry name" value="SGNH_hydro"/>
</dbReference>
<dbReference type="InterPro" id="IPR036514">
    <property type="entry name" value="SGNH_hydro_sf"/>
</dbReference>
<evidence type="ECO:0000256" key="2">
    <source>
        <dbReference type="SAM" id="SignalP"/>
    </source>
</evidence>
<dbReference type="SUPFAM" id="SSF53300">
    <property type="entry name" value="vWA-like"/>
    <property type="match status" value="1"/>
</dbReference>
<dbReference type="Pfam" id="PF13519">
    <property type="entry name" value="VWA_2"/>
    <property type="match status" value="1"/>
</dbReference>
<keyword evidence="2" id="KW-0732">Signal</keyword>
<sequence length="829" mass="87178">MAAHVLRARLWSWARVLAVSAMVVAMLAPGAGSSVAAPPTPERPHAGSKPMIIVFDLSGSMNEDDGTGTVKLEGGKAAMAKLVSEYPAGSEMGLWTYPGDESSCEPGGYVPGSELRRVEDPNQLAATIRELQADGGTPTAEALLGVGESLRKRGRSGANIVLVSDGHSTCGDPCEAARSLAGQGLDVTVNTVGFKIDEGGADELNCISDATQGSYFDADSGEELSKQLSALSVPNLVVNVSAPQAAPSGGQATITATVRNPTSTRVDDVWVGLQFTQDGAKDAILPAVIPPRFRLGSLGRDDEQTRTWKVSTGPKGKAATMSWSVSTWGASTRPILDRGTIVVTKNIDPSRGGKVLADILASPASAIIMGDSYSSGEGTYKYLDRDSNHGPTCHRSDSQYASQLLATARNPQVRNIACSGAVLAELTTPQVTDKGVVRTGSGQLQMLDRQDAPSAVFLTIGGNDIGFGTLGDQCVRSSCAKSDDLDAMVDKGLVGLAANNNLANHYAEIYRVINTDAKRRARGGQVAPVIVSPYPWVLPNAESARCGLIDRDEVNFLNWVQGRLNDTIRTQVDAARAAGAEVYYASAVVDAMNNHTACDREPYINPINGGDGIAAGGTDAVVNAMEGTSSELLAEFLHPNVAGHGAIASALASGVSRDAERPAYRDLDRRVHYDSRGAVKPTATLDVTDQVRWGVSEPLETVGDWAVRSYDGVVRAGDALRVTASRATCLGCTIKVGVESVPRTLGWLETDQNGSFDAVVTMPPDLPAGVHHLTLTTFAPDGSVSQASIEFRVKEPLPWWFWGVLAVSVVAAAGAGLMFWRSRRVPADG</sequence>
<keyword evidence="1" id="KW-0812">Transmembrane</keyword>
<protein>
    <submittedName>
        <fullName evidence="4">GDSL-type esterase/lipase family protein</fullName>
    </submittedName>
</protein>
<organism evidence="4 5">
    <name type="scientific">Gordonia westfalica</name>
    <dbReference type="NCBI Taxonomy" id="158898"/>
    <lineage>
        <taxon>Bacteria</taxon>
        <taxon>Bacillati</taxon>
        <taxon>Actinomycetota</taxon>
        <taxon>Actinomycetes</taxon>
        <taxon>Mycobacteriales</taxon>
        <taxon>Gordoniaceae</taxon>
        <taxon>Gordonia</taxon>
    </lineage>
</organism>